<dbReference type="GO" id="GO:0016020">
    <property type="term" value="C:membrane"/>
    <property type="evidence" value="ECO:0007669"/>
    <property type="project" value="UniProtKB-SubCell"/>
</dbReference>
<protein>
    <recommendedName>
        <fullName evidence="9">Maintenance of telomere capping protein 6</fullName>
    </recommendedName>
</protein>
<organism evidence="14">
    <name type="scientific">Dissoconium aciculare CBS 342.82</name>
    <dbReference type="NCBI Taxonomy" id="1314786"/>
    <lineage>
        <taxon>Eukaryota</taxon>
        <taxon>Fungi</taxon>
        <taxon>Dikarya</taxon>
        <taxon>Ascomycota</taxon>
        <taxon>Pezizomycotina</taxon>
        <taxon>Dothideomycetes</taxon>
        <taxon>Dothideomycetidae</taxon>
        <taxon>Mycosphaerellales</taxon>
        <taxon>Dissoconiaceae</taxon>
        <taxon>Dissoconium</taxon>
    </lineage>
</organism>
<evidence type="ECO:0000313" key="13">
    <source>
        <dbReference type="Proteomes" id="UP000504637"/>
    </source>
</evidence>
<dbReference type="RefSeq" id="XP_033460566.1">
    <property type="nucleotide sequence ID" value="XM_033602214.1"/>
</dbReference>
<sequence length="624" mass="66705">MSSYNPDPGASPSNLTYLALLSQRDASSQVPVNYVNHAGVVLSAACFGNGQYLRDETVSCLSNLLVMNFRRFVVDIFWDVTRGEWSLCPIQLGTPSGRTSGTATTTTKLPETTLSLSSRPIGGRSTDVDALQTSFVLETINEKWQATTTAQSPSQPSTTAAATATSSAPSSADRYDCSPSTNLDLLLGVLFEHFAETNTDVNATMVTMTLNIHAARAASGPVEGQPQLGPADLPQGSLRLGPIFTENLGSLLYTPSQLAIQRSILNNPGGWLEVGESYQPSTSYFTLTGDPIKSSPDGWPGEGYIELANYKRLIVGIDSIDAQMAAYNFSADAATIFPRGYLEAARGVNLTANGAVSSGCFFDAAETSLSSINSSWAVASVAQDQSATQSDLQLLYNKASNMMKCGISPILNTTLAGRTADQDYLPYQSYAQSSIWSWAAGEPGNASAMASTSSNRCATLNSSSGHWQVSDCGSYRSGACQSNTQPYVWYISSPATQYYKVDDACPEGSSFEVPSTALENAYLLQQFRMALGPTPDPAGSLLWIDYNDLDVPTCWVTGRNTTCPYGGDSTNDRTKELVVPTVAGAIILLVTVLTLLVKCAGNRQNSKRRRRRGNDGWDYEGVPA</sequence>
<dbReference type="InterPro" id="IPR057530">
    <property type="entry name" value="TIM-barrel_MTC6"/>
</dbReference>
<evidence type="ECO:0000256" key="11">
    <source>
        <dbReference type="SAM" id="Phobius"/>
    </source>
</evidence>
<gene>
    <name evidence="14" type="ORF">K489DRAFT_337057</name>
</gene>
<evidence type="ECO:0000259" key="12">
    <source>
        <dbReference type="Pfam" id="PF25506"/>
    </source>
</evidence>
<keyword evidence="6" id="KW-0325">Glycoprotein</keyword>
<proteinExistence type="inferred from homology"/>
<keyword evidence="4 11" id="KW-1133">Transmembrane helix</keyword>
<dbReference type="GeneID" id="54360014"/>
<dbReference type="OrthoDB" id="5573651at2759"/>
<dbReference type="Proteomes" id="UP000504637">
    <property type="component" value="Unplaced"/>
</dbReference>
<keyword evidence="3" id="KW-0732">Signal</keyword>
<keyword evidence="2 11" id="KW-0812">Transmembrane</keyword>
<dbReference type="AlphaFoldDB" id="A0A6J3M697"/>
<reference evidence="14" key="1">
    <citation type="submission" date="2020-01" db="EMBL/GenBank/DDBJ databases">
        <authorList>
            <consortium name="DOE Joint Genome Institute"/>
            <person name="Haridas S."/>
            <person name="Albert R."/>
            <person name="Binder M."/>
            <person name="Bloem J."/>
            <person name="Labutti K."/>
            <person name="Salamov A."/>
            <person name="Andreopoulos B."/>
            <person name="Baker S.E."/>
            <person name="Barry K."/>
            <person name="Bills G."/>
            <person name="Bluhm B.H."/>
            <person name="Cannon C."/>
            <person name="Castanera R."/>
            <person name="Culley D.E."/>
            <person name="Daum C."/>
            <person name="Ezra D."/>
            <person name="Gonzalez J.B."/>
            <person name="Henrissat B."/>
            <person name="Kuo A."/>
            <person name="Liang C."/>
            <person name="Lipzen A."/>
            <person name="Lutzoni F."/>
            <person name="Magnuson J."/>
            <person name="Mondo S."/>
            <person name="Nolan M."/>
            <person name="Ohm R."/>
            <person name="Pangilinan J."/>
            <person name="Park H.-J."/>
            <person name="Ramirez L."/>
            <person name="Alfaro M."/>
            <person name="Sun H."/>
            <person name="Tritt A."/>
            <person name="Yoshinaga Y."/>
            <person name="Zwiers L.-H."/>
            <person name="Turgeon B.G."/>
            <person name="Goodwin S.B."/>
            <person name="Spatafora J.W."/>
            <person name="Crous P.W."/>
            <person name="Grigoriev I.V."/>
        </authorList>
    </citation>
    <scope>NUCLEOTIDE SEQUENCE</scope>
    <source>
        <strain evidence="14">CBS 342.82</strain>
    </source>
</reference>
<accession>A0A6J3M697</accession>
<dbReference type="Pfam" id="PF25506">
    <property type="entry name" value="TIM-barrel_MTC6"/>
    <property type="match status" value="1"/>
</dbReference>
<feature type="region of interest" description="Disordered" evidence="10">
    <location>
        <begin position="146"/>
        <end position="176"/>
    </location>
</feature>
<evidence type="ECO:0000313" key="14">
    <source>
        <dbReference type="RefSeq" id="XP_033460566.1"/>
    </source>
</evidence>
<dbReference type="InterPro" id="IPR051008">
    <property type="entry name" value="Telomere_Capping_Maintenance"/>
</dbReference>
<dbReference type="PANTHER" id="PTHR35518:SF2">
    <property type="entry name" value="MAINTENANCE OF TELOMERE CAPPING PROTEIN 6"/>
    <property type="match status" value="1"/>
</dbReference>
<evidence type="ECO:0000256" key="8">
    <source>
        <dbReference type="ARBA" id="ARBA00038159"/>
    </source>
</evidence>
<keyword evidence="5 11" id="KW-0472">Membrane</keyword>
<evidence type="ECO:0000256" key="5">
    <source>
        <dbReference type="ARBA" id="ARBA00023136"/>
    </source>
</evidence>
<evidence type="ECO:0000256" key="10">
    <source>
        <dbReference type="SAM" id="MobiDB-lite"/>
    </source>
</evidence>
<evidence type="ECO:0000256" key="7">
    <source>
        <dbReference type="ARBA" id="ARBA00037703"/>
    </source>
</evidence>
<keyword evidence="13" id="KW-1185">Reference proteome</keyword>
<evidence type="ECO:0000256" key="9">
    <source>
        <dbReference type="ARBA" id="ARBA00039865"/>
    </source>
</evidence>
<reference evidence="14" key="2">
    <citation type="submission" date="2020-04" db="EMBL/GenBank/DDBJ databases">
        <authorList>
            <consortium name="NCBI Genome Project"/>
        </authorList>
    </citation>
    <scope>NUCLEOTIDE SEQUENCE</scope>
    <source>
        <strain evidence="14">CBS 342.82</strain>
    </source>
</reference>
<comment type="function">
    <text evidence="7">May be involved in telomere capping.</text>
</comment>
<evidence type="ECO:0000256" key="1">
    <source>
        <dbReference type="ARBA" id="ARBA00004479"/>
    </source>
</evidence>
<comment type="subcellular location">
    <subcellularLocation>
        <location evidence="1">Membrane</location>
        <topology evidence="1">Single-pass type I membrane protein</topology>
    </subcellularLocation>
</comment>
<comment type="similarity">
    <text evidence="8">Belongs to the MTC6 family.</text>
</comment>
<evidence type="ECO:0000256" key="6">
    <source>
        <dbReference type="ARBA" id="ARBA00023180"/>
    </source>
</evidence>
<evidence type="ECO:0000256" key="3">
    <source>
        <dbReference type="ARBA" id="ARBA00022729"/>
    </source>
</evidence>
<feature type="compositionally biased region" description="Low complexity" evidence="10">
    <location>
        <begin position="146"/>
        <end position="172"/>
    </location>
</feature>
<evidence type="ECO:0000256" key="4">
    <source>
        <dbReference type="ARBA" id="ARBA00022989"/>
    </source>
</evidence>
<reference evidence="14" key="3">
    <citation type="submission" date="2025-08" db="UniProtKB">
        <authorList>
            <consortium name="RefSeq"/>
        </authorList>
    </citation>
    <scope>IDENTIFICATION</scope>
    <source>
        <strain evidence="14">CBS 342.82</strain>
    </source>
</reference>
<evidence type="ECO:0000256" key="2">
    <source>
        <dbReference type="ARBA" id="ARBA00022692"/>
    </source>
</evidence>
<dbReference type="PANTHER" id="PTHR35518">
    <property type="entry name" value="MAINTENANCE OF TELOMOERE CAPPING"/>
    <property type="match status" value="1"/>
</dbReference>
<feature type="transmembrane region" description="Helical" evidence="11">
    <location>
        <begin position="577"/>
        <end position="601"/>
    </location>
</feature>
<name>A0A6J3M697_9PEZI</name>
<feature type="domain" description="MTC6 partial TIM-barrel" evidence="12">
    <location>
        <begin position="12"/>
        <end position="416"/>
    </location>
</feature>